<proteinExistence type="inferred from homology"/>
<dbReference type="NCBIfam" id="TIGR02481">
    <property type="entry name" value="hemeryth_dom"/>
    <property type="match status" value="1"/>
</dbReference>
<dbReference type="InterPro" id="IPR012312">
    <property type="entry name" value="Hemerythrin-like"/>
</dbReference>
<keyword evidence="2" id="KW-0561">Oxygen transport</keyword>
<dbReference type="NCBIfam" id="NF033749">
    <property type="entry name" value="bact_hemeryth"/>
    <property type="match status" value="1"/>
</dbReference>
<comment type="caution">
    <text evidence="6">The sequence shown here is derived from an EMBL/GenBank/DDBJ whole genome shotgun (WGS) entry which is preliminary data.</text>
</comment>
<keyword evidence="7" id="KW-1185">Reference proteome</keyword>
<dbReference type="Gene3D" id="1.20.120.50">
    <property type="entry name" value="Hemerythrin-like"/>
    <property type="match status" value="1"/>
</dbReference>
<evidence type="ECO:0000259" key="5">
    <source>
        <dbReference type="Pfam" id="PF01814"/>
    </source>
</evidence>
<dbReference type="InterPro" id="IPR050669">
    <property type="entry name" value="Hemerythrin"/>
</dbReference>
<keyword evidence="4" id="KW-0408">Iron</keyword>
<dbReference type="CDD" id="cd12107">
    <property type="entry name" value="Hemerythrin"/>
    <property type="match status" value="1"/>
</dbReference>
<dbReference type="InterPro" id="IPR016131">
    <property type="entry name" value="Haemerythrin_Fe_BS"/>
</dbReference>
<dbReference type="Pfam" id="PF01814">
    <property type="entry name" value="Hemerythrin"/>
    <property type="match status" value="1"/>
</dbReference>
<dbReference type="AlphaFoldDB" id="A0A3S3U9D0"/>
<dbReference type="GO" id="GO:0046872">
    <property type="term" value="F:metal ion binding"/>
    <property type="evidence" value="ECO:0007669"/>
    <property type="project" value="UniProtKB-KW"/>
</dbReference>
<name>A0A3S3U9D0_9BACT</name>
<evidence type="ECO:0000313" key="7">
    <source>
        <dbReference type="Proteomes" id="UP000287853"/>
    </source>
</evidence>
<accession>A0A3S3U9D0</accession>
<protein>
    <submittedName>
        <fullName evidence="6">Hemerythrin</fullName>
    </submittedName>
</protein>
<keyword evidence="3" id="KW-0479">Metal-binding</keyword>
<dbReference type="PANTHER" id="PTHR37164:SF1">
    <property type="entry name" value="BACTERIOHEMERYTHRIN"/>
    <property type="match status" value="1"/>
</dbReference>
<dbReference type="PANTHER" id="PTHR37164">
    <property type="entry name" value="BACTERIOHEMERYTHRIN"/>
    <property type="match status" value="1"/>
</dbReference>
<feature type="domain" description="Hemerythrin-like" evidence="5">
    <location>
        <begin position="16"/>
        <end position="125"/>
    </location>
</feature>
<dbReference type="GO" id="GO:0005344">
    <property type="term" value="F:oxygen carrier activity"/>
    <property type="evidence" value="ECO:0007669"/>
    <property type="project" value="UniProtKB-KW"/>
</dbReference>
<organism evidence="6 7">
    <name type="scientific">Candidatus Electrothrix aarhusensis</name>
    <dbReference type="NCBI Taxonomy" id="1859131"/>
    <lineage>
        <taxon>Bacteria</taxon>
        <taxon>Pseudomonadati</taxon>
        <taxon>Thermodesulfobacteriota</taxon>
        <taxon>Desulfobulbia</taxon>
        <taxon>Desulfobulbales</taxon>
        <taxon>Desulfobulbaceae</taxon>
        <taxon>Candidatus Electrothrix</taxon>
    </lineage>
</organism>
<gene>
    <name evidence="6" type="ORF">H206_01040</name>
</gene>
<dbReference type="SUPFAM" id="SSF47188">
    <property type="entry name" value="Hemerythrin-like"/>
    <property type="match status" value="1"/>
</dbReference>
<comment type="similarity">
    <text evidence="1">Belongs to the hemerythrin family.</text>
</comment>
<evidence type="ECO:0000256" key="1">
    <source>
        <dbReference type="ARBA" id="ARBA00010587"/>
    </source>
</evidence>
<dbReference type="PROSITE" id="PS00550">
    <property type="entry name" value="HEMERYTHRINS"/>
    <property type="match status" value="1"/>
</dbReference>
<dbReference type="Proteomes" id="UP000287853">
    <property type="component" value="Unassembled WGS sequence"/>
</dbReference>
<evidence type="ECO:0000313" key="6">
    <source>
        <dbReference type="EMBL" id="RWX45110.1"/>
    </source>
</evidence>
<evidence type="ECO:0000256" key="4">
    <source>
        <dbReference type="ARBA" id="ARBA00023004"/>
    </source>
</evidence>
<evidence type="ECO:0000256" key="2">
    <source>
        <dbReference type="ARBA" id="ARBA00022621"/>
    </source>
</evidence>
<dbReference type="EMBL" id="MTKO01000082">
    <property type="protein sequence ID" value="RWX45110.1"/>
    <property type="molecule type" value="Genomic_DNA"/>
</dbReference>
<evidence type="ECO:0000256" key="3">
    <source>
        <dbReference type="ARBA" id="ARBA00022723"/>
    </source>
</evidence>
<keyword evidence="2" id="KW-0813">Transport</keyword>
<dbReference type="InterPro" id="IPR012827">
    <property type="entry name" value="Hemerythrin_metal-bd"/>
</dbReference>
<reference evidence="6 7" key="1">
    <citation type="submission" date="2017-01" db="EMBL/GenBank/DDBJ databases">
        <title>The cable genome- insights into the physiology and evolution of filamentous bacteria capable of sulfide oxidation via long distance electron transfer.</title>
        <authorList>
            <person name="Schreiber L."/>
            <person name="Bjerg J.T."/>
            <person name="Boggild A."/>
            <person name="Van De Vossenberg J."/>
            <person name="Meysman F."/>
            <person name="Nielsen L.P."/>
            <person name="Schramm A."/>
            <person name="Kjeldsen K.U."/>
        </authorList>
    </citation>
    <scope>NUCLEOTIDE SEQUENCE [LARGE SCALE GENOMIC DNA]</scope>
    <source>
        <strain evidence="6">MCF</strain>
    </source>
</reference>
<sequence length="135" mass="15508">MSLIKWNDSFSVNVVKIDQEHKKLFEMINELTDAMKAGHGKDVLGDILNGLISYTASHFQLEEKYFQQVKYPDAAAHKREHVAFVQKVTDFKREFDSGRATVSVNVLQFLGKWLQSHIKGTDQKYSSFLNEKGIK</sequence>
<dbReference type="InterPro" id="IPR035938">
    <property type="entry name" value="Hemerythrin-like_sf"/>
</dbReference>